<dbReference type="EMBL" id="CP048050">
    <property type="protein sequence ID" value="QIS46486.1"/>
    <property type="molecule type" value="Genomic_DNA"/>
</dbReference>
<dbReference type="AlphaFoldDB" id="A0A0M4H9N4"/>
<protein>
    <submittedName>
        <fullName evidence="1">Uncharacterized protein</fullName>
    </submittedName>
</protein>
<dbReference type="InterPro" id="IPR049978">
    <property type="entry name" value="SCO6880-like"/>
</dbReference>
<dbReference type="KEGG" id="ccap:AES38_14815"/>
<gene>
    <name evidence="1" type="ORF">GW570_14990</name>
</gene>
<geneLocation type="plasmid" evidence="1 2">
    <name>pCM2_1101</name>
</geneLocation>
<dbReference type="Proteomes" id="UP000503164">
    <property type="component" value="Plasmid pCM2_1101"/>
</dbReference>
<proteinExistence type="predicted"/>
<evidence type="ECO:0000313" key="1">
    <source>
        <dbReference type="EMBL" id="QIS46486.1"/>
    </source>
</evidence>
<keyword evidence="1" id="KW-0614">Plasmid</keyword>
<keyword evidence="2" id="KW-1185">Reference proteome</keyword>
<dbReference type="RefSeq" id="WP_053775886.1">
    <property type="nucleotide sequence ID" value="NZ_CP012575.1"/>
</dbReference>
<reference evidence="1 2" key="1">
    <citation type="journal article" date="2020" name="Mol. Plant Pathol.">
        <title>Plasmid composition and the chpG gene determine the virulence level of Clavibacter capsici natural isolates in pepper.</title>
        <authorList>
            <person name="Hwang I.S."/>
            <person name="Lee H.M."/>
            <person name="Oh E.J."/>
            <person name="Lee S."/>
            <person name="Heu S."/>
            <person name="Oh C.S."/>
        </authorList>
    </citation>
    <scope>NUCLEOTIDE SEQUENCE [LARGE SCALE GENOMIC DNA]</scope>
    <source>
        <strain evidence="1 2">1101</strain>
    </source>
</reference>
<name>A0A0M4H9N4_9MICO</name>
<evidence type="ECO:0000313" key="2">
    <source>
        <dbReference type="Proteomes" id="UP000503164"/>
    </source>
</evidence>
<dbReference type="NCBIfam" id="NF042935">
    <property type="entry name" value="SCO6880_fam"/>
    <property type="match status" value="1"/>
</dbReference>
<accession>A0A0M4H9N4</accession>
<organism evidence="1 2">
    <name type="scientific">Clavibacter capsici</name>
    <dbReference type="NCBI Taxonomy" id="1874630"/>
    <lineage>
        <taxon>Bacteria</taxon>
        <taxon>Bacillati</taxon>
        <taxon>Actinomycetota</taxon>
        <taxon>Actinomycetes</taxon>
        <taxon>Micrococcales</taxon>
        <taxon>Microbacteriaceae</taxon>
        <taxon>Clavibacter</taxon>
    </lineage>
</organism>
<sequence length="509" mass="54975">MTDRAHATERVKFGNWLPTTKATVGGLTMVGGWGALLTSVLVLVISIGLDMWAFGLSALGLVLLWELLFVLRWGPFNSGRTIAARWADRLAHRSRRAAGSTVHRTGAFSSLPTDALFALPGPLAELEEIEGEDGEGAPFVLLHHRRSSSEPTLTATIVCHPDGTTMLPQETVDAHVSALGGWIASLSKDSAMQGAVIVVDSALTSSAPLVEKIAAEVSPTAPELARKALLEGARRLPARCSSVEVFATLAWSQKELGDTLEDAAAEVAARLPEHRARLADAGAGRLAVTTSEELARSVRIAYRPDRELEIALDELAGRPFRLRVTDAGPDEFDDTARRVCRHDGVASVTVMMLAPPQAHITEDSMAALFLPQDKFLRKRVAVFYRPLTPGESLRRAAELRRSTGVAATARARASMFDTYKVQLADKTETDLVSGASMTRFAMEVTVTFEPTPRAQRDALQKLKGLLEGTGLAWRFVETDTAAAFHSTLPLGLLPWQYETSVQRLAEGGN</sequence>